<dbReference type="EMBL" id="WUAV01000006">
    <property type="protein sequence ID" value="KAF1746651.1"/>
    <property type="molecule type" value="Genomic_DNA"/>
</dbReference>
<gene>
    <name evidence="2" type="ORF">GCK72_023108</name>
</gene>
<dbReference type="GeneID" id="78777642"/>
<feature type="chain" id="PRO_5025621767" evidence="1">
    <location>
        <begin position="21"/>
        <end position="198"/>
    </location>
</feature>
<name>A0A6A5FW24_CAERE</name>
<evidence type="ECO:0000313" key="2">
    <source>
        <dbReference type="EMBL" id="KAF1746651.1"/>
    </source>
</evidence>
<evidence type="ECO:0000313" key="3">
    <source>
        <dbReference type="Proteomes" id="UP000483820"/>
    </source>
</evidence>
<dbReference type="KEGG" id="crq:GCK72_023108"/>
<protein>
    <submittedName>
        <fullName evidence="2">Uncharacterized protein</fullName>
    </submittedName>
</protein>
<dbReference type="RefSeq" id="XP_053578805.1">
    <property type="nucleotide sequence ID" value="XM_053735239.1"/>
</dbReference>
<proteinExistence type="predicted"/>
<dbReference type="Proteomes" id="UP000483820">
    <property type="component" value="Chromosome X"/>
</dbReference>
<feature type="signal peptide" evidence="1">
    <location>
        <begin position="1"/>
        <end position="20"/>
    </location>
</feature>
<reference evidence="2 3" key="1">
    <citation type="submission" date="2019-12" db="EMBL/GenBank/DDBJ databases">
        <title>Chromosome-level assembly of the Caenorhabditis remanei genome.</title>
        <authorList>
            <person name="Teterina A.A."/>
            <person name="Willis J.H."/>
            <person name="Phillips P.C."/>
        </authorList>
    </citation>
    <scope>NUCLEOTIDE SEQUENCE [LARGE SCALE GENOMIC DNA]</scope>
    <source>
        <strain evidence="2 3">PX506</strain>
        <tissue evidence="2">Whole organism</tissue>
    </source>
</reference>
<evidence type="ECO:0000256" key="1">
    <source>
        <dbReference type="SAM" id="SignalP"/>
    </source>
</evidence>
<dbReference type="AlphaFoldDB" id="A0A6A5FW24"/>
<accession>A0A6A5FW24</accession>
<keyword evidence="1" id="KW-0732">Signal</keyword>
<sequence length="198" mass="21100">MQWTPVCFFTSFFCCSASNGDTVPEVTVWFDDNTGSSSVAKSKVSSPVNISRPSSSSKLSAILSVTVSNFSKVFPTMALAAMEAAYADFIEAWTAPIATSFIVLSDEIIRATRESRANSPADRAASLNAFASTAATSMFGNKNRLATIDATFDTSNADSLARNAIFAASATSSAKLQSILKLNSFRTSKITHNMTLKE</sequence>
<comment type="caution">
    <text evidence="2">The sequence shown here is derived from an EMBL/GenBank/DDBJ whole genome shotgun (WGS) entry which is preliminary data.</text>
</comment>
<dbReference type="CTD" id="78777642"/>
<organism evidence="2 3">
    <name type="scientific">Caenorhabditis remanei</name>
    <name type="common">Caenorhabditis vulgaris</name>
    <dbReference type="NCBI Taxonomy" id="31234"/>
    <lineage>
        <taxon>Eukaryota</taxon>
        <taxon>Metazoa</taxon>
        <taxon>Ecdysozoa</taxon>
        <taxon>Nematoda</taxon>
        <taxon>Chromadorea</taxon>
        <taxon>Rhabditida</taxon>
        <taxon>Rhabditina</taxon>
        <taxon>Rhabditomorpha</taxon>
        <taxon>Rhabditoidea</taxon>
        <taxon>Rhabditidae</taxon>
        <taxon>Peloderinae</taxon>
        <taxon>Caenorhabditis</taxon>
    </lineage>
</organism>